<comment type="caution">
    <text evidence="1">The sequence shown here is derived from an EMBL/GenBank/DDBJ whole genome shotgun (WGS) entry which is preliminary data.</text>
</comment>
<dbReference type="InterPro" id="IPR011050">
    <property type="entry name" value="Pectin_lyase_fold/virulence"/>
</dbReference>
<dbReference type="Gene3D" id="2.160.20.10">
    <property type="entry name" value="Single-stranded right-handed beta-helix, Pectin lyase-like"/>
    <property type="match status" value="1"/>
</dbReference>
<proteinExistence type="predicted"/>
<accession>A0A6V7RNU6</accession>
<evidence type="ECO:0000313" key="2">
    <source>
        <dbReference type="Proteomes" id="UP000521032"/>
    </source>
</evidence>
<gene>
    <name evidence="1" type="ORF">JEOSCH030_01786</name>
</gene>
<keyword evidence="2" id="KW-1185">Reference proteome</keyword>
<reference evidence="1 2" key="1">
    <citation type="submission" date="2020-07" db="EMBL/GenBank/DDBJ databases">
        <authorList>
            <person name="Criscuolo A."/>
        </authorList>
    </citation>
    <scope>NUCLEOTIDE SEQUENCE [LARGE SCALE GENOMIC DNA]</scope>
    <source>
        <strain evidence="2">CIP 111030</strain>
    </source>
</reference>
<protein>
    <recommendedName>
        <fullName evidence="3">Right handed beta helix domain-containing protein</fullName>
    </recommendedName>
</protein>
<dbReference type="AlphaFoldDB" id="A0A6V7RNU6"/>
<evidence type="ECO:0000313" key="1">
    <source>
        <dbReference type="EMBL" id="CAD2080055.1"/>
    </source>
</evidence>
<evidence type="ECO:0008006" key="3">
    <source>
        <dbReference type="Google" id="ProtNLM"/>
    </source>
</evidence>
<organism evidence="1 2">
    <name type="scientific">Phocicoccus schoeneichii</name>
    <dbReference type="NCBI Taxonomy" id="1812261"/>
    <lineage>
        <taxon>Bacteria</taxon>
        <taxon>Bacillati</taxon>
        <taxon>Bacillota</taxon>
        <taxon>Bacilli</taxon>
        <taxon>Bacillales</taxon>
        <taxon>Salinicoccaceae</taxon>
        <taxon>Phocicoccus</taxon>
    </lineage>
</organism>
<dbReference type="InterPro" id="IPR012334">
    <property type="entry name" value="Pectin_lyas_fold"/>
</dbReference>
<name>A0A6V7RNU6_9BACL</name>
<sequence length="571" mass="63264">MQREITVKQTGFFNKYRTIQKAVDDILPGGTIYVESGEYIENVVFHGKDVTVIGKGDAVIKENTSRSVITVRTCTVNLQGLYIIQENPSNTVHASAQGTVNIKECYLEGYKVNHDSQYPVVWAGGQSTVNIENSTLVARKGETCYVTESKMSIAKCDLKGFGIGVHNGSTLTVRDVNIQSPFSHGIYSVKSKIDVSHFEVTGGGVAILVEQSDAVVKNLKAIHQYRDVIRISESNVTVEDAYIDDFMSIKNLDKEQTSPGIPITNNSKVALKNIEIKNSPSGAIGFMHSEVDLDNVKIENTFTGILTEYSKINIKNLTAKNIECNALSIKNCDSPIIDTAWLQDFGQSRDDNFPGFFIQKTKHLRAKNIDIVSSFADGVSINEADDNLFEDMRIKGVNIGIYAWVTDLNLTNVELEQCGNQSLYTNNATVKLNSFRSHDNLKFRANANPKNDNIKTPSVVFMKSKLIAQDIEISDSFDAMNIIDESKVTFDSYAVSGNIEVINSNAIFNSFKTMNDTEASIINLVDASTVNASFDDPNTKIMLSKDKTSTFSSNLRYNPEKLVQVNFRKED</sequence>
<dbReference type="EMBL" id="CAJEWE010000011">
    <property type="protein sequence ID" value="CAD2080055.1"/>
    <property type="molecule type" value="Genomic_DNA"/>
</dbReference>
<dbReference type="Proteomes" id="UP000521032">
    <property type="component" value="Unassembled WGS sequence"/>
</dbReference>
<dbReference type="SUPFAM" id="SSF51126">
    <property type="entry name" value="Pectin lyase-like"/>
    <property type="match status" value="2"/>
</dbReference>
<dbReference type="RefSeq" id="WP_186088565.1">
    <property type="nucleotide sequence ID" value="NZ_BMDB01000004.1"/>
</dbReference>